<dbReference type="GeneID" id="14658480"/>
<organism evidence="2">
    <name type="scientific">Microbotryum lychnidis-dioicae</name>
    <dbReference type="NCBI Taxonomy" id="288795"/>
    <lineage>
        <taxon>Eukaryota</taxon>
        <taxon>Fungi</taxon>
        <taxon>Dikarya</taxon>
        <taxon>Basidiomycota</taxon>
        <taxon>Pucciniomycotina</taxon>
        <taxon>Microbotryomycetes</taxon>
        <taxon>Microbotryales</taxon>
        <taxon>Microbotryaceae</taxon>
        <taxon>Microbotryum</taxon>
    </lineage>
</organism>
<feature type="transmembrane region" description="Helical" evidence="1">
    <location>
        <begin position="95"/>
        <end position="125"/>
    </location>
</feature>
<dbReference type="EMBL" id="KC285586">
    <property type="protein sequence ID" value="AGE14614.1"/>
    <property type="molecule type" value="Genomic_DNA"/>
</dbReference>
<feature type="transmembrane region" description="Helical" evidence="1">
    <location>
        <begin position="30"/>
        <end position="49"/>
    </location>
</feature>
<proteinExistence type="predicted"/>
<name>M1GMG0_9BASI</name>
<evidence type="ECO:0000313" key="2">
    <source>
        <dbReference type="EMBL" id="AGE14614.1"/>
    </source>
</evidence>
<reference evidence="2" key="1">
    <citation type="submission" date="2012-12" db="EMBL/GenBank/DDBJ databases">
        <authorList>
            <person name="Lang B.F."/>
        </authorList>
    </citation>
    <scope>NUCLEOTIDE SEQUENCE</scope>
    <source>
        <strain evidence="2">MvSl135HT1</strain>
    </source>
</reference>
<keyword evidence="1" id="KW-1133">Transmembrane helix</keyword>
<protein>
    <submittedName>
        <fullName evidence="2">Uncharacterized protein</fullName>
    </submittedName>
</protein>
<dbReference type="RefSeq" id="YP_007475400.1">
    <property type="nucleotide sequence ID" value="NC_020353.1"/>
</dbReference>
<geneLocation type="mitochondrion" evidence="2"/>
<feature type="transmembrane region" description="Helical" evidence="1">
    <location>
        <begin position="55"/>
        <end position="74"/>
    </location>
</feature>
<keyword evidence="2" id="KW-0496">Mitochondrion</keyword>
<gene>
    <name evidence="2" type="primary">orf127</name>
</gene>
<keyword evidence="1" id="KW-0812">Transmembrane</keyword>
<evidence type="ECO:0000256" key="1">
    <source>
        <dbReference type="SAM" id="Phobius"/>
    </source>
</evidence>
<sequence>MICNASYFIIITVNCDTALFFKNLKKKKRVTSITFIILMLVSHVIDVLLPVNKVYSGLFHVSTRPFLFLLFYFRNNAPDKRGIKKGRFQWYLFKFLSGALFLCLCFTLFIFYIKLSYYLIALLLFMW</sequence>
<keyword evidence="1" id="KW-0472">Membrane</keyword>
<dbReference type="AlphaFoldDB" id="M1GMG0"/>
<accession>M1GMG0</accession>